<feature type="transmembrane region" description="Helical" evidence="6">
    <location>
        <begin position="331"/>
        <end position="350"/>
    </location>
</feature>
<keyword evidence="4 6" id="KW-1133">Transmembrane helix</keyword>
<proteinExistence type="inferred from homology"/>
<feature type="transmembrane region" description="Helical" evidence="6">
    <location>
        <begin position="152"/>
        <end position="170"/>
    </location>
</feature>
<feature type="transmembrane region" description="Helical" evidence="6">
    <location>
        <begin position="282"/>
        <end position="300"/>
    </location>
</feature>
<dbReference type="PANTHER" id="PTHR10383">
    <property type="entry name" value="SERINE INCORPORATOR"/>
    <property type="match status" value="1"/>
</dbReference>
<evidence type="ECO:0000256" key="3">
    <source>
        <dbReference type="ARBA" id="ARBA00022692"/>
    </source>
</evidence>
<comment type="caution">
    <text evidence="7">The sequence shown here is derived from an EMBL/GenBank/DDBJ whole genome shotgun (WGS) entry which is preliminary data.</text>
</comment>
<keyword evidence="8" id="KW-1185">Reference proteome</keyword>
<comment type="similarity">
    <text evidence="2">Belongs to the TDE1 family.</text>
</comment>
<evidence type="ECO:0000256" key="1">
    <source>
        <dbReference type="ARBA" id="ARBA00004141"/>
    </source>
</evidence>
<feature type="transmembrane region" description="Helical" evidence="6">
    <location>
        <begin position="123"/>
        <end position="145"/>
    </location>
</feature>
<reference evidence="7" key="1">
    <citation type="submission" date="2017-08" db="EMBL/GenBank/DDBJ databases">
        <authorList>
            <person name="Polle J.E."/>
            <person name="Barry K."/>
            <person name="Cushman J."/>
            <person name="Schmutz J."/>
            <person name="Tran D."/>
            <person name="Hathwaick L.T."/>
            <person name="Yim W.C."/>
            <person name="Jenkins J."/>
            <person name="Mckie-Krisberg Z.M."/>
            <person name="Prochnik S."/>
            <person name="Lindquist E."/>
            <person name="Dockter R.B."/>
            <person name="Adam C."/>
            <person name="Molina H."/>
            <person name="Bunkerborg J."/>
            <person name="Jin E."/>
            <person name="Buchheim M."/>
            <person name="Magnuson J."/>
        </authorList>
    </citation>
    <scope>NUCLEOTIDE SEQUENCE</scope>
    <source>
        <strain evidence="7">CCAP 19/18</strain>
    </source>
</reference>
<evidence type="ECO:0000256" key="5">
    <source>
        <dbReference type="ARBA" id="ARBA00023136"/>
    </source>
</evidence>
<comment type="subcellular location">
    <subcellularLocation>
        <location evidence="1">Membrane</location>
        <topology evidence="1">Multi-pass membrane protein</topology>
    </subcellularLocation>
</comment>
<feature type="transmembrane region" description="Helical" evidence="6">
    <location>
        <begin position="81"/>
        <end position="103"/>
    </location>
</feature>
<sequence>MDCLCGCLFSPMRWEADNKEKYLYSKYLYFAGFLITSVLTWVLRDHASLWFARHAGAVQFCSEGQGQVDEDRAASCAGGQIAMRISFANFVFFALHAVVLFWAPKTDGDPRVHLHTGFWSAKLLLWVGALVGFFFVPTSAIYGYAQFARIASGFYLVLQIAILINFIYVVNELLIEKDNKPAWAVLISGTIITFGLGLVLIGFSYHLYAPDPSCHRNLFFSTWSLVVGIALVAILFIPKRAPTAGLLTSGILFLYASYLLISSLNSDPGSEECIRGEGTSPQWIQIVGFFISLAAVMYSVQSAGTSGGDIFVHGGKSSENLETDLPYRADFFHVVFALASMYIAMLFSFWEVSPSTSEFEIDRGTISAWVKIASKWVCEALYIWTVVAPSIFRNRDFDYS</sequence>
<feature type="transmembrane region" description="Helical" evidence="6">
    <location>
        <begin position="182"/>
        <end position="205"/>
    </location>
</feature>
<keyword evidence="5 6" id="KW-0472">Membrane</keyword>
<name>A0ABQ7H1C7_DUNSA</name>
<dbReference type="EMBL" id="MU069507">
    <property type="protein sequence ID" value="KAF5840654.1"/>
    <property type="molecule type" value="Genomic_DNA"/>
</dbReference>
<gene>
    <name evidence="7" type="ORF">DUNSADRAFT_16027</name>
</gene>
<evidence type="ECO:0000256" key="4">
    <source>
        <dbReference type="ARBA" id="ARBA00022989"/>
    </source>
</evidence>
<organism evidence="7 8">
    <name type="scientific">Dunaliella salina</name>
    <name type="common">Green alga</name>
    <name type="synonym">Protococcus salinus</name>
    <dbReference type="NCBI Taxonomy" id="3046"/>
    <lineage>
        <taxon>Eukaryota</taxon>
        <taxon>Viridiplantae</taxon>
        <taxon>Chlorophyta</taxon>
        <taxon>core chlorophytes</taxon>
        <taxon>Chlorophyceae</taxon>
        <taxon>CS clade</taxon>
        <taxon>Chlamydomonadales</taxon>
        <taxon>Dunaliellaceae</taxon>
        <taxon>Dunaliella</taxon>
    </lineage>
</organism>
<dbReference type="InterPro" id="IPR005016">
    <property type="entry name" value="TDE1/TMS"/>
</dbReference>
<feature type="transmembrane region" description="Helical" evidence="6">
    <location>
        <begin position="27"/>
        <end position="43"/>
    </location>
</feature>
<protein>
    <submittedName>
        <fullName evidence="7">Serine incorporator/TMS membrane protein</fullName>
    </submittedName>
</protein>
<evidence type="ECO:0000313" key="7">
    <source>
        <dbReference type="EMBL" id="KAF5840654.1"/>
    </source>
</evidence>
<feature type="transmembrane region" description="Helical" evidence="6">
    <location>
        <begin position="217"/>
        <end position="237"/>
    </location>
</feature>
<evidence type="ECO:0000313" key="8">
    <source>
        <dbReference type="Proteomes" id="UP000815325"/>
    </source>
</evidence>
<dbReference type="Proteomes" id="UP000815325">
    <property type="component" value="Unassembled WGS sequence"/>
</dbReference>
<feature type="transmembrane region" description="Helical" evidence="6">
    <location>
        <begin position="243"/>
        <end position="261"/>
    </location>
</feature>
<dbReference type="PANTHER" id="PTHR10383:SF9">
    <property type="entry name" value="SERINE INCORPORATOR, ISOFORM F"/>
    <property type="match status" value="1"/>
</dbReference>
<evidence type="ECO:0000256" key="6">
    <source>
        <dbReference type="SAM" id="Phobius"/>
    </source>
</evidence>
<accession>A0ABQ7H1C7</accession>
<evidence type="ECO:0000256" key="2">
    <source>
        <dbReference type="ARBA" id="ARBA00006665"/>
    </source>
</evidence>
<dbReference type="Pfam" id="PF03348">
    <property type="entry name" value="Serinc"/>
    <property type="match status" value="2"/>
</dbReference>
<keyword evidence="3 6" id="KW-0812">Transmembrane</keyword>